<organism evidence="12 13">
    <name type="scientific">Marchantia polymorpha</name>
    <name type="common">Common liverwort</name>
    <name type="synonym">Marchantia aquatica</name>
    <dbReference type="NCBI Taxonomy" id="3197"/>
    <lineage>
        <taxon>Eukaryota</taxon>
        <taxon>Viridiplantae</taxon>
        <taxon>Streptophyta</taxon>
        <taxon>Embryophyta</taxon>
        <taxon>Marchantiophyta</taxon>
        <taxon>Marchantiopsida</taxon>
        <taxon>Marchantiidae</taxon>
        <taxon>Marchantiales</taxon>
        <taxon>Marchantiaceae</taxon>
        <taxon>Marchantia</taxon>
    </lineage>
</organism>
<dbReference type="SUPFAM" id="SSF52113">
    <property type="entry name" value="BRCT domain"/>
    <property type="match status" value="1"/>
</dbReference>
<keyword evidence="3" id="KW-0479">Metal-binding</keyword>
<dbReference type="GO" id="GO:0008270">
    <property type="term" value="F:zinc ion binding"/>
    <property type="evidence" value="ECO:0007669"/>
    <property type="project" value="UniProtKB-KW"/>
</dbReference>
<keyword evidence="2" id="KW-0158">Chromosome</keyword>
<dbReference type="InterPro" id="IPR001965">
    <property type="entry name" value="Znf_PHD"/>
</dbReference>
<dbReference type="InterPro" id="IPR013083">
    <property type="entry name" value="Znf_RING/FYVE/PHD"/>
</dbReference>
<dbReference type="InterPro" id="IPR011011">
    <property type="entry name" value="Znf_FYVE_PHD"/>
</dbReference>
<evidence type="ECO:0000259" key="10">
    <source>
        <dbReference type="PROSITE" id="PS50089"/>
    </source>
</evidence>
<dbReference type="InterPro" id="IPR018957">
    <property type="entry name" value="Znf_C3HC4_RING-type"/>
</dbReference>
<dbReference type="PANTHER" id="PTHR47776:SF2">
    <property type="entry name" value="RING-TYPE E3 UBIQUITIN TRANSFERASE BRCA1"/>
    <property type="match status" value="1"/>
</dbReference>
<dbReference type="AlphaFoldDB" id="A0A2R6WKG8"/>
<dbReference type="InterPro" id="IPR001357">
    <property type="entry name" value="BRCT_dom"/>
</dbReference>
<dbReference type="PROSITE" id="PS50016">
    <property type="entry name" value="ZF_PHD_2"/>
    <property type="match status" value="1"/>
</dbReference>
<protein>
    <recommendedName>
        <fullName evidence="6">RING-type E3 ubiquitin transferase BRCA1</fullName>
    </recommendedName>
</protein>
<evidence type="ECO:0000256" key="5">
    <source>
        <dbReference type="ARBA" id="ARBA00022833"/>
    </source>
</evidence>
<evidence type="ECO:0000313" key="13">
    <source>
        <dbReference type="Proteomes" id="UP000244005"/>
    </source>
</evidence>
<evidence type="ECO:0000256" key="4">
    <source>
        <dbReference type="ARBA" id="ARBA00022771"/>
    </source>
</evidence>
<evidence type="ECO:0000256" key="2">
    <source>
        <dbReference type="ARBA" id="ARBA00022454"/>
    </source>
</evidence>
<dbReference type="SMART" id="SM00249">
    <property type="entry name" value="PHD"/>
    <property type="match status" value="2"/>
</dbReference>
<comment type="subcellular location">
    <subcellularLocation>
        <location evidence="1">Chromosome</location>
    </subcellularLocation>
</comment>
<dbReference type="PANTHER" id="PTHR47776">
    <property type="entry name" value="F5A8.9 PROTEIN"/>
    <property type="match status" value="1"/>
</dbReference>
<dbReference type="Gramene" id="Mp8g05690.1">
    <property type="protein sequence ID" value="Mp8g05690.1.cds"/>
    <property type="gene ID" value="Mp8g05690"/>
</dbReference>
<sequence length="622" mass="68537">MNLLHRVDFVDLTSPHRKTIRSAESLTKSSGPSHAISGSHDNGQVPGMETVIVTVSGYNSVTREKLVKLIVHAGASNTGSLSNCNTHVVCWKFKGPKFELAKKLNKKIISHRWFEDCVKAGVLLPEDQYINKSGEEEAPLSWDDSMVQTRIGRASQIAESNIKLSETTSQLETSSCRSTVASARDDGLSAHHLRSSHHRETGWSPIFLSSSSVFADSDVSPRNSSAGREQAGFSGVTNLDEEQECDVNVIAAVGTTKDGDQPDFLLNQAPVNFMTERVASVSESVCCSSMDQSNGMRHQEREAYNSRCYPDEVGHQATHSCLPITSESGPRRYKDFKADYTQIRLEKRKEVEAPSGGLSEKYRRLMNEAPSGGLNEKYERLRNASPPIASGKLTCGDERAGSTSRTCSCCLRGPSSQCSTRRIHSALIGNSYRVGRYACAKTECADKLDQEASISASPSDDIACVICHSETKPTTEGLLECGHRFCYPCIKKWADEATSKQSTCPLCKASFEFITIRELERSANEEICTQVLEERVVLVGKQIRQGQKNALPCPRPEGMCITCESKDSPELLISCNRCGQRSCHTFCLDPPQSPGSSWFCSRCLPMRSRYVSRESVMTRFLS</sequence>
<dbReference type="Gene3D" id="3.40.50.10190">
    <property type="entry name" value="BRCT domain"/>
    <property type="match status" value="1"/>
</dbReference>
<dbReference type="InterPro" id="IPR001841">
    <property type="entry name" value="Znf_RING"/>
</dbReference>
<dbReference type="SMART" id="SM00292">
    <property type="entry name" value="BRCT"/>
    <property type="match status" value="1"/>
</dbReference>
<dbReference type="GO" id="GO:0035825">
    <property type="term" value="P:homologous recombination"/>
    <property type="evidence" value="ECO:0000318"/>
    <property type="project" value="GO_Central"/>
</dbReference>
<evidence type="ECO:0000256" key="7">
    <source>
        <dbReference type="PROSITE-ProRule" id="PRU00175"/>
    </source>
</evidence>
<gene>
    <name evidence="12" type="ORF">MARPO_0081s0071</name>
</gene>
<feature type="compositionally biased region" description="Polar residues" evidence="8">
    <location>
        <begin position="22"/>
        <end position="32"/>
    </location>
</feature>
<dbReference type="GO" id="GO:0005634">
    <property type="term" value="C:nucleus"/>
    <property type="evidence" value="ECO:0000318"/>
    <property type="project" value="GO_Central"/>
</dbReference>
<evidence type="ECO:0000259" key="11">
    <source>
        <dbReference type="PROSITE" id="PS50172"/>
    </source>
</evidence>
<keyword evidence="13" id="KW-1185">Reference proteome</keyword>
<dbReference type="Pfam" id="PF12738">
    <property type="entry name" value="PTCB-BRCT"/>
    <property type="match status" value="1"/>
</dbReference>
<dbReference type="SUPFAM" id="SSF57850">
    <property type="entry name" value="RING/U-box"/>
    <property type="match status" value="1"/>
</dbReference>
<dbReference type="InterPro" id="IPR017907">
    <property type="entry name" value="Znf_RING_CS"/>
</dbReference>
<dbReference type="InterPro" id="IPR019787">
    <property type="entry name" value="Znf_PHD-finger"/>
</dbReference>
<name>A0A2R6WKG8_MARPO</name>
<dbReference type="Proteomes" id="UP000244005">
    <property type="component" value="Unassembled WGS sequence"/>
</dbReference>
<evidence type="ECO:0000259" key="9">
    <source>
        <dbReference type="PROSITE" id="PS50016"/>
    </source>
</evidence>
<dbReference type="SUPFAM" id="SSF57903">
    <property type="entry name" value="FYVE/PHD zinc finger"/>
    <property type="match status" value="1"/>
</dbReference>
<dbReference type="SMART" id="SM00184">
    <property type="entry name" value="RING"/>
    <property type="match status" value="1"/>
</dbReference>
<evidence type="ECO:0000256" key="3">
    <source>
        <dbReference type="ARBA" id="ARBA00022723"/>
    </source>
</evidence>
<evidence type="ECO:0000313" key="12">
    <source>
        <dbReference type="EMBL" id="PTQ34349.1"/>
    </source>
</evidence>
<dbReference type="OMA" id="IRGMESV"/>
<dbReference type="GO" id="GO:0004842">
    <property type="term" value="F:ubiquitin-protein transferase activity"/>
    <property type="evidence" value="ECO:0000318"/>
    <property type="project" value="GO_Central"/>
</dbReference>
<dbReference type="PROSITE" id="PS50172">
    <property type="entry name" value="BRCT"/>
    <property type="match status" value="1"/>
</dbReference>
<reference evidence="13" key="1">
    <citation type="journal article" date="2017" name="Cell">
        <title>Insights into land plant evolution garnered from the Marchantia polymorpha genome.</title>
        <authorList>
            <person name="Bowman J.L."/>
            <person name="Kohchi T."/>
            <person name="Yamato K.T."/>
            <person name="Jenkins J."/>
            <person name="Shu S."/>
            <person name="Ishizaki K."/>
            <person name="Yamaoka S."/>
            <person name="Nishihama R."/>
            <person name="Nakamura Y."/>
            <person name="Berger F."/>
            <person name="Adam C."/>
            <person name="Aki S.S."/>
            <person name="Althoff F."/>
            <person name="Araki T."/>
            <person name="Arteaga-Vazquez M.A."/>
            <person name="Balasubrmanian S."/>
            <person name="Barry K."/>
            <person name="Bauer D."/>
            <person name="Boehm C.R."/>
            <person name="Briginshaw L."/>
            <person name="Caballero-Perez J."/>
            <person name="Catarino B."/>
            <person name="Chen F."/>
            <person name="Chiyoda S."/>
            <person name="Chovatia M."/>
            <person name="Davies K.M."/>
            <person name="Delmans M."/>
            <person name="Demura T."/>
            <person name="Dierschke T."/>
            <person name="Dolan L."/>
            <person name="Dorantes-Acosta A.E."/>
            <person name="Eklund D.M."/>
            <person name="Florent S.N."/>
            <person name="Flores-Sandoval E."/>
            <person name="Fujiyama A."/>
            <person name="Fukuzawa H."/>
            <person name="Galik B."/>
            <person name="Grimanelli D."/>
            <person name="Grimwood J."/>
            <person name="Grossniklaus U."/>
            <person name="Hamada T."/>
            <person name="Haseloff J."/>
            <person name="Hetherington A.J."/>
            <person name="Higo A."/>
            <person name="Hirakawa Y."/>
            <person name="Hundley H.N."/>
            <person name="Ikeda Y."/>
            <person name="Inoue K."/>
            <person name="Inoue S.I."/>
            <person name="Ishida S."/>
            <person name="Jia Q."/>
            <person name="Kakita M."/>
            <person name="Kanazawa T."/>
            <person name="Kawai Y."/>
            <person name="Kawashima T."/>
            <person name="Kennedy M."/>
            <person name="Kinose K."/>
            <person name="Kinoshita T."/>
            <person name="Kohara Y."/>
            <person name="Koide E."/>
            <person name="Komatsu K."/>
            <person name="Kopischke S."/>
            <person name="Kubo M."/>
            <person name="Kyozuka J."/>
            <person name="Lagercrantz U."/>
            <person name="Lin S.S."/>
            <person name="Lindquist E."/>
            <person name="Lipzen A.M."/>
            <person name="Lu C.W."/>
            <person name="De Luna E."/>
            <person name="Martienssen R.A."/>
            <person name="Minamino N."/>
            <person name="Mizutani M."/>
            <person name="Mizutani M."/>
            <person name="Mochizuki N."/>
            <person name="Monte I."/>
            <person name="Mosher R."/>
            <person name="Nagasaki H."/>
            <person name="Nakagami H."/>
            <person name="Naramoto S."/>
            <person name="Nishitani K."/>
            <person name="Ohtani M."/>
            <person name="Okamoto T."/>
            <person name="Okumura M."/>
            <person name="Phillips J."/>
            <person name="Pollak B."/>
            <person name="Reinders A."/>
            <person name="Rovekamp M."/>
            <person name="Sano R."/>
            <person name="Sawa S."/>
            <person name="Schmid M.W."/>
            <person name="Shirakawa M."/>
            <person name="Solano R."/>
            <person name="Spunde A."/>
            <person name="Suetsugu N."/>
            <person name="Sugano S."/>
            <person name="Sugiyama A."/>
            <person name="Sun R."/>
            <person name="Suzuki Y."/>
            <person name="Takenaka M."/>
            <person name="Takezawa D."/>
            <person name="Tomogane H."/>
            <person name="Tsuzuki M."/>
            <person name="Ueda T."/>
            <person name="Umeda M."/>
            <person name="Ward J.M."/>
            <person name="Watanabe Y."/>
            <person name="Yazaki K."/>
            <person name="Yokoyama R."/>
            <person name="Yoshitake Y."/>
            <person name="Yotsui I."/>
            <person name="Zachgo S."/>
            <person name="Schmutz J."/>
        </authorList>
    </citation>
    <scope>NUCLEOTIDE SEQUENCE [LARGE SCALE GENOMIC DNA]</scope>
    <source>
        <strain evidence="13">Tak-1</strain>
    </source>
</reference>
<keyword evidence="5" id="KW-0862">Zinc</keyword>
<feature type="domain" description="BRCT" evidence="11">
    <location>
        <begin position="40"/>
        <end position="131"/>
    </location>
</feature>
<dbReference type="PROSITE" id="PS50089">
    <property type="entry name" value="ZF_RING_2"/>
    <property type="match status" value="1"/>
</dbReference>
<feature type="region of interest" description="Disordered" evidence="8">
    <location>
        <begin position="20"/>
        <end position="43"/>
    </location>
</feature>
<accession>A0A2R6WKG8</accession>
<dbReference type="Gene3D" id="3.30.40.10">
    <property type="entry name" value="Zinc/RING finger domain, C3HC4 (zinc finger)"/>
    <property type="match status" value="2"/>
</dbReference>
<dbReference type="EMBL" id="KZ772753">
    <property type="protein sequence ID" value="PTQ34349.1"/>
    <property type="molecule type" value="Genomic_DNA"/>
</dbReference>
<dbReference type="Pfam" id="PF00628">
    <property type="entry name" value="PHD"/>
    <property type="match status" value="1"/>
</dbReference>
<evidence type="ECO:0000256" key="6">
    <source>
        <dbReference type="ARBA" id="ARBA00031556"/>
    </source>
</evidence>
<evidence type="ECO:0000256" key="8">
    <source>
        <dbReference type="SAM" id="MobiDB-lite"/>
    </source>
</evidence>
<proteinExistence type="predicted"/>
<dbReference type="Pfam" id="PF00097">
    <property type="entry name" value="zf-C3HC4"/>
    <property type="match status" value="1"/>
</dbReference>
<dbReference type="GO" id="GO:0005694">
    <property type="term" value="C:chromosome"/>
    <property type="evidence" value="ECO:0007669"/>
    <property type="project" value="UniProtKB-SubCell"/>
</dbReference>
<keyword evidence="4 7" id="KW-0863">Zinc-finger</keyword>
<feature type="domain" description="PHD-type" evidence="9">
    <location>
        <begin position="557"/>
        <end position="606"/>
    </location>
</feature>
<evidence type="ECO:0000256" key="1">
    <source>
        <dbReference type="ARBA" id="ARBA00004286"/>
    </source>
</evidence>
<dbReference type="OrthoDB" id="251770at2759"/>
<dbReference type="PROSITE" id="PS00518">
    <property type="entry name" value="ZF_RING_1"/>
    <property type="match status" value="1"/>
</dbReference>
<feature type="domain" description="RING-type" evidence="10">
    <location>
        <begin position="464"/>
        <end position="508"/>
    </location>
</feature>
<dbReference type="InterPro" id="IPR036420">
    <property type="entry name" value="BRCT_dom_sf"/>
</dbReference>